<evidence type="ECO:0008006" key="4">
    <source>
        <dbReference type="Google" id="ProtNLM"/>
    </source>
</evidence>
<protein>
    <recommendedName>
        <fullName evidence="4">Methyltransferase type 12</fullName>
    </recommendedName>
</protein>
<keyword evidence="1" id="KW-0812">Transmembrane</keyword>
<organism evidence="2 3">
    <name type="scientific">Silvanigrella aquatica</name>
    <dbReference type="NCBI Taxonomy" id="1915309"/>
    <lineage>
        <taxon>Bacteria</taxon>
        <taxon>Pseudomonadati</taxon>
        <taxon>Bdellovibrionota</taxon>
        <taxon>Oligoflexia</taxon>
        <taxon>Silvanigrellales</taxon>
        <taxon>Silvanigrellaceae</taxon>
        <taxon>Silvanigrella</taxon>
    </lineage>
</organism>
<dbReference type="SUPFAM" id="SSF53335">
    <property type="entry name" value="S-adenosyl-L-methionine-dependent methyltransferases"/>
    <property type="match status" value="1"/>
</dbReference>
<name>A0A1L4D1K1_9BACT</name>
<gene>
    <name evidence="2" type="ORF">AXG55_09155</name>
</gene>
<dbReference type="InterPro" id="IPR029063">
    <property type="entry name" value="SAM-dependent_MTases_sf"/>
</dbReference>
<dbReference type="Gene3D" id="3.40.50.150">
    <property type="entry name" value="Vaccinia Virus protein VP39"/>
    <property type="match status" value="1"/>
</dbReference>
<dbReference type="STRING" id="1915309.AXG55_09155"/>
<keyword evidence="1" id="KW-0472">Membrane</keyword>
<proteinExistence type="predicted"/>
<keyword evidence="3" id="KW-1185">Reference proteome</keyword>
<reference evidence="2 3" key="1">
    <citation type="submission" date="2016-10" db="EMBL/GenBank/DDBJ databases">
        <title>Silvanigrella aquatica sp. nov., isolated from a freshwater lake located in the Black Forest, Germany, description of Silvanigrellaceae fam. nov., Silvanigrellales ord. nov., reclassification of the order Bdellovibrionales in the class Oligoflexia, reclassification of the families Bacteriovoracaceae and Halobacteriovoraceae in the new order Bacteriovoracales ord. nov., and reclassification of the family Pseudobacteriovoracaceae in the order Oligoflexiales.</title>
        <authorList>
            <person name="Hahn M.W."/>
            <person name="Schmidt J."/>
            <person name="Koll U."/>
            <person name="Rohde M."/>
            <person name="Verbag S."/>
            <person name="Pitt A."/>
            <person name="Nakai R."/>
            <person name="Naganuma T."/>
            <person name="Lang E."/>
        </authorList>
    </citation>
    <scope>NUCLEOTIDE SEQUENCE [LARGE SCALE GENOMIC DNA]</scope>
    <source>
        <strain evidence="2 3">MWH-Nonnen-W8red</strain>
    </source>
</reference>
<dbReference type="RefSeq" id="WP_148697814.1">
    <property type="nucleotide sequence ID" value="NZ_CP017834.1"/>
</dbReference>
<accession>A0A1L4D1K1</accession>
<evidence type="ECO:0000256" key="1">
    <source>
        <dbReference type="SAM" id="Phobius"/>
    </source>
</evidence>
<dbReference type="EMBL" id="CP017834">
    <property type="protein sequence ID" value="APJ04064.1"/>
    <property type="molecule type" value="Genomic_DNA"/>
</dbReference>
<evidence type="ECO:0000313" key="3">
    <source>
        <dbReference type="Proteomes" id="UP000184731"/>
    </source>
</evidence>
<dbReference type="Pfam" id="PF13489">
    <property type="entry name" value="Methyltransf_23"/>
    <property type="match status" value="1"/>
</dbReference>
<dbReference type="PANTHER" id="PTHR43861">
    <property type="entry name" value="TRANS-ACONITATE 2-METHYLTRANSFERASE-RELATED"/>
    <property type="match status" value="1"/>
</dbReference>
<dbReference type="KEGG" id="saqi:AXG55_09155"/>
<feature type="transmembrane region" description="Helical" evidence="1">
    <location>
        <begin position="277"/>
        <end position="294"/>
    </location>
</feature>
<dbReference type="PANTHER" id="PTHR43861:SF6">
    <property type="entry name" value="METHYLTRANSFERASE TYPE 11"/>
    <property type="match status" value="1"/>
</dbReference>
<keyword evidence="1" id="KW-1133">Transmembrane helix</keyword>
<dbReference type="Proteomes" id="UP000184731">
    <property type="component" value="Chromosome"/>
</dbReference>
<sequence>MKTTKQCPICLKCDSHFLISTQAHMQNEKKIFSFDKCNFCESIFLINPPNEEEISNYYSKEYFPYLSEKAWGKYSYFVKLWGDKLNKKRVQFVIKQFKNFTPETQIIDFGCGSPTFLKNLKNKTQSHCIGFDFSDNGWNQDKENFKDLELISKDFKSISFLKKFNIITMWHSLEHHFHPKDLISHFYKLSSENALLIIEVPNYNSLTRFIQKENWAGFHTPRHSVIYTPQTLQYLLENEGWKVQKIYRYGTLDSYTLWWLGKLENLQKNKHSDLEKLFLHFVFFKILYFPLFIFEKFFNFGVMTLVCRK</sequence>
<dbReference type="OrthoDB" id="5292242at2"/>
<dbReference type="AlphaFoldDB" id="A0A1L4D1K1"/>
<evidence type="ECO:0000313" key="2">
    <source>
        <dbReference type="EMBL" id="APJ04064.1"/>
    </source>
</evidence>